<protein>
    <recommendedName>
        <fullName evidence="4">Integral membrane protein</fullName>
    </recommendedName>
</protein>
<feature type="transmembrane region" description="Helical" evidence="1">
    <location>
        <begin position="21"/>
        <end position="41"/>
    </location>
</feature>
<evidence type="ECO:0000313" key="2">
    <source>
        <dbReference type="EMBL" id="KKS56783.1"/>
    </source>
</evidence>
<evidence type="ECO:0000313" key="3">
    <source>
        <dbReference type="Proteomes" id="UP000034837"/>
    </source>
</evidence>
<keyword evidence="1" id="KW-0812">Transmembrane</keyword>
<reference evidence="2 3" key="1">
    <citation type="journal article" date="2015" name="Nature">
        <title>rRNA introns, odd ribosomes, and small enigmatic genomes across a large radiation of phyla.</title>
        <authorList>
            <person name="Brown C.T."/>
            <person name="Hug L.A."/>
            <person name="Thomas B.C."/>
            <person name="Sharon I."/>
            <person name="Castelle C.J."/>
            <person name="Singh A."/>
            <person name="Wilkins M.J."/>
            <person name="Williams K.H."/>
            <person name="Banfield J.F."/>
        </authorList>
    </citation>
    <scope>NUCLEOTIDE SEQUENCE [LARGE SCALE GENOMIC DNA]</scope>
</reference>
<evidence type="ECO:0000256" key="1">
    <source>
        <dbReference type="SAM" id="Phobius"/>
    </source>
</evidence>
<evidence type="ECO:0008006" key="4">
    <source>
        <dbReference type="Google" id="ProtNLM"/>
    </source>
</evidence>
<name>A0A0G1D442_9BACT</name>
<gene>
    <name evidence="2" type="ORF">UV20_C0006G0066</name>
</gene>
<keyword evidence="1" id="KW-1133">Transmembrane helix</keyword>
<sequence length="153" mass="17801">MSETFYLNPSAKKTVAIITSSFLGTFFISRLFVYLVLGHLAPNFFLTIRGVHIHHFTYGFIILAITGIYLLIKHPAPGSHLFKWLAWFYGIGLGLSTDEFGMWIRLEDEYWVRQSYDAIIILTLILINIAFLPQLLSWIKEMIANAKEYFYRK</sequence>
<accession>A0A0G1D442</accession>
<dbReference type="AlphaFoldDB" id="A0A0G1D442"/>
<feature type="transmembrane region" description="Helical" evidence="1">
    <location>
        <begin position="53"/>
        <end position="72"/>
    </location>
</feature>
<proteinExistence type="predicted"/>
<organism evidence="2 3">
    <name type="scientific">Candidatus Magasanikbacteria bacterium GW2011_GWA2_42_32</name>
    <dbReference type="NCBI Taxonomy" id="1619039"/>
    <lineage>
        <taxon>Bacteria</taxon>
        <taxon>Candidatus Magasanikiibacteriota</taxon>
    </lineage>
</organism>
<comment type="caution">
    <text evidence="2">The sequence shown here is derived from an EMBL/GenBank/DDBJ whole genome shotgun (WGS) entry which is preliminary data.</text>
</comment>
<dbReference type="EMBL" id="LCDO01000006">
    <property type="protein sequence ID" value="KKS56783.1"/>
    <property type="molecule type" value="Genomic_DNA"/>
</dbReference>
<feature type="transmembrane region" description="Helical" evidence="1">
    <location>
        <begin position="118"/>
        <end position="139"/>
    </location>
</feature>
<dbReference type="Proteomes" id="UP000034837">
    <property type="component" value="Unassembled WGS sequence"/>
</dbReference>
<keyword evidence="1" id="KW-0472">Membrane</keyword>